<evidence type="ECO:0000256" key="4">
    <source>
        <dbReference type="ARBA" id="ARBA00023080"/>
    </source>
</evidence>
<dbReference type="EC" id="3.6.1.23" evidence="2"/>
<evidence type="ECO:0000313" key="7">
    <source>
        <dbReference type="EMBL" id="SFR15310.1"/>
    </source>
</evidence>
<evidence type="ECO:0000256" key="2">
    <source>
        <dbReference type="ARBA" id="ARBA00012379"/>
    </source>
</evidence>
<dbReference type="PANTHER" id="PTHR11241:SF0">
    <property type="entry name" value="DEOXYURIDINE 5'-TRIPHOSPHATE NUCLEOTIDOHYDROLASE"/>
    <property type="match status" value="1"/>
</dbReference>
<comment type="catalytic activity">
    <reaction evidence="5">
        <text>dUTP + H2O = dUMP + diphosphate + H(+)</text>
        <dbReference type="Rhea" id="RHEA:10248"/>
        <dbReference type="ChEBI" id="CHEBI:15377"/>
        <dbReference type="ChEBI" id="CHEBI:15378"/>
        <dbReference type="ChEBI" id="CHEBI:33019"/>
        <dbReference type="ChEBI" id="CHEBI:61555"/>
        <dbReference type="ChEBI" id="CHEBI:246422"/>
        <dbReference type="EC" id="3.6.1.23"/>
    </reaction>
</comment>
<dbReference type="CDD" id="cd07557">
    <property type="entry name" value="trimeric_dUTPase"/>
    <property type="match status" value="1"/>
</dbReference>
<dbReference type="InterPro" id="IPR033704">
    <property type="entry name" value="dUTPase_trimeric"/>
</dbReference>
<dbReference type="InterPro" id="IPR008181">
    <property type="entry name" value="dUTPase"/>
</dbReference>
<dbReference type="GO" id="GO:0006226">
    <property type="term" value="P:dUMP biosynthetic process"/>
    <property type="evidence" value="ECO:0007669"/>
    <property type="project" value="InterPro"/>
</dbReference>
<dbReference type="AlphaFoldDB" id="A0A1I6EC36"/>
<keyword evidence="3 7" id="KW-0378">Hydrolase</keyword>
<feature type="domain" description="dUTPase-like" evidence="6">
    <location>
        <begin position="77"/>
        <end position="202"/>
    </location>
</feature>
<dbReference type="STRING" id="39060.SAMN05660706_13519"/>
<dbReference type="NCBIfam" id="TIGR00576">
    <property type="entry name" value="dut"/>
    <property type="match status" value="1"/>
</dbReference>
<dbReference type="Gene3D" id="2.70.40.10">
    <property type="match status" value="1"/>
</dbReference>
<dbReference type="GO" id="GO:0004170">
    <property type="term" value="F:dUTP diphosphatase activity"/>
    <property type="evidence" value="ECO:0007669"/>
    <property type="project" value="UniProtKB-EC"/>
</dbReference>
<name>A0A1I6EC36_9FIRM</name>
<comment type="similarity">
    <text evidence="1">Belongs to the dUTPase family.</text>
</comment>
<dbReference type="RefSeq" id="WP_092486913.1">
    <property type="nucleotide sequence ID" value="NZ_FOYM01000035.1"/>
</dbReference>
<reference evidence="8" key="1">
    <citation type="submission" date="2016-10" db="EMBL/GenBank/DDBJ databases">
        <authorList>
            <person name="Varghese N."/>
            <person name="Submissions S."/>
        </authorList>
    </citation>
    <scope>NUCLEOTIDE SEQUENCE [LARGE SCALE GENOMIC DNA]</scope>
    <source>
        <strain evidence="8">DSM 3669</strain>
    </source>
</reference>
<dbReference type="PANTHER" id="PTHR11241">
    <property type="entry name" value="DEOXYURIDINE 5'-TRIPHOSPHATE NUCLEOTIDOHYDROLASE"/>
    <property type="match status" value="1"/>
</dbReference>
<dbReference type="NCBIfam" id="NF001862">
    <property type="entry name" value="PRK00601.1"/>
    <property type="match status" value="1"/>
</dbReference>
<evidence type="ECO:0000256" key="1">
    <source>
        <dbReference type="ARBA" id="ARBA00006581"/>
    </source>
</evidence>
<dbReference type="GO" id="GO:0000287">
    <property type="term" value="F:magnesium ion binding"/>
    <property type="evidence" value="ECO:0007669"/>
    <property type="project" value="InterPro"/>
</dbReference>
<dbReference type="EMBL" id="FOYM01000035">
    <property type="protein sequence ID" value="SFR15310.1"/>
    <property type="molecule type" value="Genomic_DNA"/>
</dbReference>
<sequence>MNYRDQINALLDQQDAKGQSKYGHPLEQSTAAITERLYHLAEELVDGLRYTLWVIDKLERRLKMQVQVKLLNPNCRPYRKYIHDAGFDLRANIPAPIKLPPDGRVKIGAGVCMAIPPGYYGDIRGRSSLNVAGILCPGGTVDAGYTGEICVVLVNLSGEPYTVQPYERIAQLTITPIPEVELVEVDELAGSERGNQGFGSTGRV</sequence>
<proteinExistence type="inferred from homology"/>
<evidence type="ECO:0000256" key="3">
    <source>
        <dbReference type="ARBA" id="ARBA00022801"/>
    </source>
</evidence>
<evidence type="ECO:0000313" key="8">
    <source>
        <dbReference type="Proteomes" id="UP000199584"/>
    </source>
</evidence>
<gene>
    <name evidence="7" type="ORF">SAMN05660706_13519</name>
</gene>
<accession>A0A1I6EC36</accession>
<dbReference type="OrthoDB" id="9809956at2"/>
<keyword evidence="8" id="KW-1185">Reference proteome</keyword>
<organism evidence="7 8">
    <name type="scientific">Desulfoscipio geothermicus DSM 3669</name>
    <dbReference type="NCBI Taxonomy" id="1121426"/>
    <lineage>
        <taxon>Bacteria</taxon>
        <taxon>Bacillati</taxon>
        <taxon>Bacillota</taxon>
        <taxon>Clostridia</taxon>
        <taxon>Eubacteriales</taxon>
        <taxon>Desulfallaceae</taxon>
        <taxon>Desulfoscipio</taxon>
    </lineage>
</organism>
<evidence type="ECO:0000259" key="6">
    <source>
        <dbReference type="Pfam" id="PF00692"/>
    </source>
</evidence>
<keyword evidence="4" id="KW-0546">Nucleotide metabolism</keyword>
<dbReference type="Proteomes" id="UP000199584">
    <property type="component" value="Unassembled WGS sequence"/>
</dbReference>
<evidence type="ECO:0000256" key="5">
    <source>
        <dbReference type="ARBA" id="ARBA00047686"/>
    </source>
</evidence>
<dbReference type="SUPFAM" id="SSF51283">
    <property type="entry name" value="dUTPase-like"/>
    <property type="match status" value="1"/>
</dbReference>
<dbReference type="Pfam" id="PF00692">
    <property type="entry name" value="dUTPase"/>
    <property type="match status" value="1"/>
</dbReference>
<dbReference type="GO" id="GO:0046081">
    <property type="term" value="P:dUTP catabolic process"/>
    <property type="evidence" value="ECO:0007669"/>
    <property type="project" value="InterPro"/>
</dbReference>
<dbReference type="InterPro" id="IPR029054">
    <property type="entry name" value="dUTPase-like"/>
</dbReference>
<dbReference type="InterPro" id="IPR036157">
    <property type="entry name" value="dUTPase-like_sf"/>
</dbReference>
<protein>
    <recommendedName>
        <fullName evidence="2">dUTP diphosphatase</fullName>
        <ecNumber evidence="2">3.6.1.23</ecNumber>
    </recommendedName>
</protein>